<dbReference type="PANTHER" id="PTHR42781:SF1">
    <property type="entry name" value="THIAMINE IMPORT ATP-BINDING PROTEIN THIQ"/>
    <property type="match status" value="1"/>
</dbReference>
<proteinExistence type="predicted"/>
<evidence type="ECO:0000256" key="6">
    <source>
        <dbReference type="ARBA" id="ARBA00022967"/>
    </source>
</evidence>
<keyword evidence="10" id="KW-1185">Reference proteome</keyword>
<keyword evidence="3" id="KW-0997">Cell inner membrane</keyword>
<evidence type="ECO:0000313" key="9">
    <source>
        <dbReference type="EMBL" id="CUA95001.1"/>
    </source>
</evidence>
<feature type="domain" description="ABC transporter" evidence="8">
    <location>
        <begin position="18"/>
        <end position="244"/>
    </location>
</feature>
<dbReference type="PANTHER" id="PTHR42781">
    <property type="entry name" value="SPERMIDINE/PUTRESCINE IMPORT ATP-BINDING PROTEIN POTA"/>
    <property type="match status" value="1"/>
</dbReference>
<keyword evidence="2" id="KW-1003">Cell membrane</keyword>
<evidence type="ECO:0000313" key="10">
    <source>
        <dbReference type="Proteomes" id="UP000183649"/>
    </source>
</evidence>
<dbReference type="InterPro" id="IPR050093">
    <property type="entry name" value="ABC_SmlMolc_Importer"/>
</dbReference>
<dbReference type="PROSITE" id="PS50893">
    <property type="entry name" value="ABC_TRANSPORTER_2"/>
    <property type="match status" value="1"/>
</dbReference>
<dbReference type="RefSeq" id="WP_055449744.1">
    <property type="nucleotide sequence ID" value="NZ_CYHF01000002.1"/>
</dbReference>
<dbReference type="Proteomes" id="UP000183649">
    <property type="component" value="Unassembled WGS sequence"/>
</dbReference>
<evidence type="ECO:0000256" key="2">
    <source>
        <dbReference type="ARBA" id="ARBA00022475"/>
    </source>
</evidence>
<dbReference type="InterPro" id="IPR003439">
    <property type="entry name" value="ABC_transporter-like_ATP-bd"/>
</dbReference>
<name>A0A0K6HVZ1_9BURK</name>
<sequence length="378" mass="40709">MAALTHPAATAFAARSRPGAADLVLRGLQWGVGAWRSSPADLHLAEGQTLALLGHNGAGKSALLDTLAGFLPARAGSLHLGGRELTHLPPEQRRIGYMFQRDALFPHWTVRRNLRFGRGAQAPLDALIDALDIGPWLDLLPGQLSGGQRQRVALARALVGAPDLLLLDEPFSAIDPESRPALRLTVAELLRQRGRPTVLVTHDPTDARLLGDQVGVLDNGRLLQTGLAQTVFERPADLRTARLTGVDNLWPLELLEPADAAPADMLRLGLNGQTVLVLPGRASAPPNALAARRCTVAVRAEHLQALRADTPPQDDAIDLDAELIDARCEGALWRLRCVLRCGLQAQAFALPAAWRSLDVRAGDALLLRLRPQDLHLLP</sequence>
<accession>A0A0K6HVZ1</accession>
<evidence type="ECO:0000256" key="1">
    <source>
        <dbReference type="ARBA" id="ARBA00022448"/>
    </source>
</evidence>
<dbReference type="Pfam" id="PF00005">
    <property type="entry name" value="ABC_tran"/>
    <property type="match status" value="1"/>
</dbReference>
<protein>
    <submittedName>
        <fullName evidence="9">ABC-type Fe3+/spermidine/putrescine transport systems, ATPase components</fullName>
    </submittedName>
</protein>
<evidence type="ECO:0000256" key="4">
    <source>
        <dbReference type="ARBA" id="ARBA00022741"/>
    </source>
</evidence>
<keyword evidence="5" id="KW-0067">ATP-binding</keyword>
<evidence type="ECO:0000259" key="8">
    <source>
        <dbReference type="PROSITE" id="PS50893"/>
    </source>
</evidence>
<dbReference type="SUPFAM" id="SSF52540">
    <property type="entry name" value="P-loop containing nucleoside triphosphate hydrolases"/>
    <property type="match status" value="1"/>
</dbReference>
<dbReference type="SUPFAM" id="SSF50331">
    <property type="entry name" value="MOP-like"/>
    <property type="match status" value="1"/>
</dbReference>
<dbReference type="InterPro" id="IPR017871">
    <property type="entry name" value="ABC_transporter-like_CS"/>
</dbReference>
<evidence type="ECO:0000256" key="5">
    <source>
        <dbReference type="ARBA" id="ARBA00022840"/>
    </source>
</evidence>
<dbReference type="AlphaFoldDB" id="A0A0K6HVZ1"/>
<keyword evidence="4" id="KW-0547">Nucleotide-binding</keyword>
<dbReference type="STRING" id="339866.GCA_001418255_00821"/>
<dbReference type="GO" id="GO:0016887">
    <property type="term" value="F:ATP hydrolysis activity"/>
    <property type="evidence" value="ECO:0007669"/>
    <property type="project" value="InterPro"/>
</dbReference>
<dbReference type="InterPro" id="IPR003593">
    <property type="entry name" value="AAA+_ATPase"/>
</dbReference>
<keyword evidence="6" id="KW-1278">Translocase</keyword>
<gene>
    <name evidence="9" type="ORF">Ga0061069_102297</name>
</gene>
<dbReference type="EMBL" id="CYHF01000002">
    <property type="protein sequence ID" value="CUA95001.1"/>
    <property type="molecule type" value="Genomic_DNA"/>
</dbReference>
<dbReference type="GO" id="GO:0005524">
    <property type="term" value="F:ATP binding"/>
    <property type="evidence" value="ECO:0007669"/>
    <property type="project" value="UniProtKB-KW"/>
</dbReference>
<dbReference type="Gene3D" id="3.40.50.300">
    <property type="entry name" value="P-loop containing nucleotide triphosphate hydrolases"/>
    <property type="match status" value="1"/>
</dbReference>
<evidence type="ECO:0000256" key="3">
    <source>
        <dbReference type="ARBA" id="ARBA00022519"/>
    </source>
</evidence>
<dbReference type="SMART" id="SM00382">
    <property type="entry name" value="AAA"/>
    <property type="match status" value="1"/>
</dbReference>
<dbReference type="PROSITE" id="PS00211">
    <property type="entry name" value="ABC_TRANSPORTER_1"/>
    <property type="match status" value="1"/>
</dbReference>
<dbReference type="InterPro" id="IPR008995">
    <property type="entry name" value="Mo/tungstate-bd_C_term_dom"/>
</dbReference>
<dbReference type="OrthoDB" id="5298774at2"/>
<keyword evidence="7" id="KW-0472">Membrane</keyword>
<keyword evidence="1" id="KW-0813">Transport</keyword>
<evidence type="ECO:0000256" key="7">
    <source>
        <dbReference type="ARBA" id="ARBA00023136"/>
    </source>
</evidence>
<organism evidence="9 10">
    <name type="scientific">Thiomonas bhubaneswarensis</name>
    <dbReference type="NCBI Taxonomy" id="339866"/>
    <lineage>
        <taxon>Bacteria</taxon>
        <taxon>Pseudomonadati</taxon>
        <taxon>Pseudomonadota</taxon>
        <taxon>Betaproteobacteria</taxon>
        <taxon>Burkholderiales</taxon>
        <taxon>Thiomonas</taxon>
    </lineage>
</organism>
<dbReference type="InterPro" id="IPR027417">
    <property type="entry name" value="P-loop_NTPase"/>
</dbReference>
<reference evidence="10" key="1">
    <citation type="submission" date="2015-08" db="EMBL/GenBank/DDBJ databases">
        <authorList>
            <person name="Varghese N."/>
        </authorList>
    </citation>
    <scope>NUCLEOTIDE SEQUENCE [LARGE SCALE GENOMIC DNA]</scope>
    <source>
        <strain evidence="10">DSM 18181</strain>
    </source>
</reference>